<dbReference type="SMART" id="SM00884">
    <property type="entry name" value="Cullin_Nedd8"/>
    <property type="match status" value="1"/>
</dbReference>
<dbReference type="EMBL" id="AFBI03000005">
    <property type="protein sequence ID" value="EJW01342.1"/>
    <property type="molecule type" value="Genomic_DNA"/>
</dbReference>
<keyword evidence="5" id="KW-1185">Reference proteome</keyword>
<reference evidence="5" key="2">
    <citation type="submission" date="2015-07" db="EMBL/GenBank/DDBJ databases">
        <title>Contrasting host-pathogen interactions and genome evolution in two generalist and specialist microsporidian pathogens of mosquitoes.</title>
        <authorList>
            <consortium name="The Broad Institute Genomics Platform"/>
            <consortium name="The Broad Institute Genome Sequencing Center for Infectious Disease"/>
            <person name="Cuomo C.A."/>
            <person name="Sanscrainte N.D."/>
            <person name="Goldberg J.M."/>
            <person name="Heiman D."/>
            <person name="Young S."/>
            <person name="Zeng Q."/>
            <person name="Becnel J.J."/>
            <person name="Birren B.W."/>
        </authorList>
    </citation>
    <scope>NUCLEOTIDE SEQUENCE [LARGE SCALE GENOMIC DNA]</scope>
    <source>
        <strain evidence="5">USNM 41457</strain>
    </source>
</reference>
<dbReference type="AlphaFoldDB" id="J9DIY2"/>
<dbReference type="InterPro" id="IPR036390">
    <property type="entry name" value="WH_DNA-bd_sf"/>
</dbReference>
<dbReference type="Gene3D" id="1.20.1310.10">
    <property type="entry name" value="Cullin Repeats"/>
    <property type="match status" value="1"/>
</dbReference>
<evidence type="ECO:0000313" key="5">
    <source>
        <dbReference type="Proteomes" id="UP000003163"/>
    </source>
</evidence>
<dbReference type="InterPro" id="IPR016158">
    <property type="entry name" value="Cullin_homology"/>
</dbReference>
<dbReference type="SUPFAM" id="SSF75632">
    <property type="entry name" value="Cullin homology domain"/>
    <property type="match status" value="1"/>
</dbReference>
<comment type="similarity">
    <text evidence="1">Belongs to the cullin family.</text>
</comment>
<name>J9DIY2_EDHAE</name>
<comment type="caution">
    <text evidence="4">The sequence shown here is derived from an EMBL/GenBank/DDBJ whole genome shotgun (WGS) entry which is preliminary data.</text>
</comment>
<gene>
    <name evidence="4" type="ORF">EDEG_00467</name>
</gene>
<proteinExistence type="inferred from homology"/>
<dbReference type="Proteomes" id="UP000003163">
    <property type="component" value="Unassembled WGS sequence"/>
</dbReference>
<sequence>MPNKKKQLDSQGSIAYYTVLKKSLLIRQYHQSRRFAKIILKYIERFIDESFTSRFKNENQDLKGLIFIISQIKKMHNIISQVFYPIFYEYDRYRSDVLLMDNNEEDKDVLTYFFYMYTKKLFNENCDKIKKSIEAAIYLRKKQISAVNDLKTICQIIKEIKETEIYFPFLKITLISALKNDWEYLTSDINNLEIFDSLFDFLGSERSLIFDDRICVESQISFLQEICDDRFFKAPNDILKYFDKLPKMVAVFIAAERSNVILNASKNLVDFIEQSYISQDYGCILYECFRFVRSFLRILLFYSSESPEFVVFYENQMRYFINEYCDYLDNIINKNLHEQIILNEFTYSKLNDCKKGEIISGHLNYEIDNIPGTKLNDSESRYVNLESDPKQNNKKLTTRKSAKKRKFSISRIYTQKKPKNQQEKTTANSSLNNIAIKKEIVSTTEAKNSQEENNPNNSISLVSVNLSQCTQSGDKSDEGKTSINDQNFNSNESILTESSTIITQTKTINNYYQNEEKTTYAYNYLKQNFESILRGENISDNKQTIFIDDISEYFQFSNRKDQFIKIYCNFLITRLLMFKTTVETEFKMIDFLRKNIPYIYLHKIIMLLKDYNSKTIFEGHEFRILNHLRWSKIAEDNNYKPQIILKNMQNKFQKNLDVSSKFLNYSWLNSVSTCIIEINSIKTTMTVTQYHILKTIDGKKMKEEEISKIVKTKNFSLNFRMLLKYNLILEENSFFYVNHQITILPTSLCPSELLFVSDKIFIKEECENEKQHDKNQYIDSLIMRKLKECKSIKEKMLHQYIYKQARGTKAALINSRLKYLCDSEFLEISNNTIKYVP</sequence>
<feature type="region of interest" description="Disordered" evidence="2">
    <location>
        <begin position="469"/>
        <end position="489"/>
    </location>
</feature>
<dbReference type="InterPro" id="IPR019559">
    <property type="entry name" value="Cullin_neddylation_domain"/>
</dbReference>
<feature type="compositionally biased region" description="Basic residues" evidence="2">
    <location>
        <begin position="392"/>
        <end position="419"/>
    </location>
</feature>
<evidence type="ECO:0000256" key="2">
    <source>
        <dbReference type="SAM" id="MobiDB-lite"/>
    </source>
</evidence>
<dbReference type="OrthoDB" id="2191622at2759"/>
<feature type="domain" description="Cullin family profile" evidence="3">
    <location>
        <begin position="512"/>
        <end position="612"/>
    </location>
</feature>
<dbReference type="SUPFAM" id="SSF46785">
    <property type="entry name" value="Winged helix' DNA-binding domain"/>
    <property type="match status" value="1"/>
</dbReference>
<dbReference type="InParanoid" id="J9DIY2"/>
<dbReference type="InterPro" id="IPR036317">
    <property type="entry name" value="Cullin_homology_sf"/>
</dbReference>
<evidence type="ECO:0000313" key="4">
    <source>
        <dbReference type="EMBL" id="EJW01342.1"/>
    </source>
</evidence>
<organism evidence="4 5">
    <name type="scientific">Edhazardia aedis (strain USNM 41457)</name>
    <name type="common">Microsporidian parasite</name>
    <dbReference type="NCBI Taxonomy" id="1003232"/>
    <lineage>
        <taxon>Eukaryota</taxon>
        <taxon>Fungi</taxon>
        <taxon>Fungi incertae sedis</taxon>
        <taxon>Microsporidia</taxon>
        <taxon>Edhazardia</taxon>
    </lineage>
</organism>
<feature type="region of interest" description="Disordered" evidence="2">
    <location>
        <begin position="385"/>
        <end position="430"/>
    </location>
</feature>
<dbReference type="PROSITE" id="PS50069">
    <property type="entry name" value="CULLIN_2"/>
    <property type="match status" value="1"/>
</dbReference>
<protein>
    <recommendedName>
        <fullName evidence="3">Cullin family profile domain-containing protein</fullName>
    </recommendedName>
</protein>
<evidence type="ECO:0000256" key="1">
    <source>
        <dbReference type="PROSITE-ProRule" id="PRU00330"/>
    </source>
</evidence>
<accession>J9DIY2</accession>
<reference evidence="4 5" key="1">
    <citation type="submission" date="2011-08" db="EMBL/GenBank/DDBJ databases">
        <authorList>
            <person name="Liu Z.J."/>
            <person name="Shi F.L."/>
            <person name="Lu J.Q."/>
            <person name="Li M."/>
            <person name="Wang Z.L."/>
        </authorList>
    </citation>
    <scope>NUCLEOTIDE SEQUENCE [LARGE SCALE GENOMIC DNA]</scope>
    <source>
        <strain evidence="4 5">USNM 41457</strain>
    </source>
</reference>
<evidence type="ECO:0000259" key="3">
    <source>
        <dbReference type="PROSITE" id="PS50069"/>
    </source>
</evidence>
<dbReference type="VEuPathDB" id="MicrosporidiaDB:EDEG_00467"/>
<dbReference type="HOGENOM" id="CLU_339478_0_0_1"/>